<accession>A0A161TJF4</accession>
<dbReference type="NCBIfam" id="TIGR00401">
    <property type="entry name" value="msrA"/>
    <property type="match status" value="1"/>
</dbReference>
<evidence type="ECO:0000256" key="4">
    <source>
        <dbReference type="ARBA" id="ARBA00048782"/>
    </source>
</evidence>
<comment type="catalytic activity">
    <reaction evidence="4 5">
        <text>[thioredoxin]-disulfide + L-methionine + H2O = L-methionine (S)-S-oxide + [thioredoxin]-dithiol</text>
        <dbReference type="Rhea" id="RHEA:19993"/>
        <dbReference type="Rhea" id="RHEA-COMP:10698"/>
        <dbReference type="Rhea" id="RHEA-COMP:10700"/>
        <dbReference type="ChEBI" id="CHEBI:15377"/>
        <dbReference type="ChEBI" id="CHEBI:29950"/>
        <dbReference type="ChEBI" id="CHEBI:50058"/>
        <dbReference type="ChEBI" id="CHEBI:57844"/>
        <dbReference type="ChEBI" id="CHEBI:58772"/>
        <dbReference type="EC" id="1.8.4.11"/>
    </reaction>
</comment>
<sequence length="176" mass="19683">MSELRTLTLGAGCFWCLDAVYQRTTGVTSVISGYTGGHTTDPHYREVCSGTTGHAEALQVTFDPEIVPESIILGLFFTGHDPTSLNRQGYDVGTQYRSAMFYRDEEEKARFAEAIEAAQEYFDKPIVTTLEPLGVFYPAETVHQDFYSNNPDNGYCRVIIDPKLSQARKAYANWVS</sequence>
<reference evidence="10" key="1">
    <citation type="submission" date="2016-01" db="EMBL/GenBank/DDBJ databases">
        <title>Draft genome of Chromobacterium sp. F49.</title>
        <authorList>
            <person name="Hong K.W."/>
        </authorList>
    </citation>
    <scope>NUCLEOTIDE SEQUENCE [LARGE SCALE GENOMIC DNA]</scope>
    <source>
        <strain evidence="10">M40</strain>
    </source>
</reference>
<reference evidence="7" key="2">
    <citation type="submission" date="2016-01" db="EMBL/GenBank/DDBJ databases">
        <authorList>
            <person name="Hong K.W."/>
        </authorList>
    </citation>
    <scope>NUCLEOTIDE SEQUENCE</scope>
    <source>
        <strain evidence="7">M40</strain>
    </source>
</reference>
<gene>
    <name evidence="5 9" type="primary">msrA</name>
    <name evidence="7" type="ORF">AVW13_07645</name>
    <name evidence="8" type="ORF">B8X04_14550</name>
    <name evidence="9" type="ORF">I6G59_08010</name>
</gene>
<feature type="active site" evidence="5">
    <location>
        <position position="13"/>
    </location>
</feature>
<evidence type="ECO:0000256" key="2">
    <source>
        <dbReference type="ARBA" id="ARBA00023002"/>
    </source>
</evidence>
<organism evidence="9 12">
    <name type="scientific">Brevibacterium casei</name>
    <dbReference type="NCBI Taxonomy" id="33889"/>
    <lineage>
        <taxon>Bacteria</taxon>
        <taxon>Bacillati</taxon>
        <taxon>Actinomycetota</taxon>
        <taxon>Actinomycetes</taxon>
        <taxon>Micrococcales</taxon>
        <taxon>Brevibacteriaceae</taxon>
        <taxon>Brevibacterium</taxon>
    </lineage>
</organism>
<evidence type="ECO:0000313" key="11">
    <source>
        <dbReference type="Proteomes" id="UP000216867"/>
    </source>
</evidence>
<evidence type="ECO:0000313" key="9">
    <source>
        <dbReference type="EMBL" id="QPS35226.1"/>
    </source>
</evidence>
<reference evidence="8 11" key="3">
    <citation type="submission" date="2017-04" db="EMBL/GenBank/DDBJ databases">
        <title>Kefir bacterial isolates.</title>
        <authorList>
            <person name="Kim Y."/>
            <person name="Blasche S."/>
            <person name="Patil K.R."/>
        </authorList>
    </citation>
    <scope>NUCLEOTIDE SEQUENCE [LARGE SCALE GENOMIC DNA]</scope>
    <source>
        <strain evidence="8 11">OG2</strain>
    </source>
</reference>
<evidence type="ECO:0000256" key="3">
    <source>
        <dbReference type="ARBA" id="ARBA00047806"/>
    </source>
</evidence>
<dbReference type="Pfam" id="PF01625">
    <property type="entry name" value="PMSR"/>
    <property type="match status" value="1"/>
</dbReference>
<dbReference type="PANTHER" id="PTHR43774">
    <property type="entry name" value="PEPTIDE METHIONINE SULFOXIDE REDUCTASE"/>
    <property type="match status" value="1"/>
</dbReference>
<evidence type="ECO:0000313" key="7">
    <source>
        <dbReference type="EMBL" id="KZE22544.1"/>
    </source>
</evidence>
<dbReference type="KEGG" id="bcau:I6G59_08010"/>
<comment type="similarity">
    <text evidence="1 5">Belongs to the MsrA Met sulfoxide reductase family.</text>
</comment>
<dbReference type="Proteomes" id="UP000216867">
    <property type="component" value="Unassembled WGS sequence"/>
</dbReference>
<dbReference type="GO" id="GO:0008113">
    <property type="term" value="F:peptide-methionine (S)-S-oxide reductase activity"/>
    <property type="evidence" value="ECO:0007669"/>
    <property type="project" value="UniProtKB-UniRule"/>
</dbReference>
<evidence type="ECO:0000256" key="1">
    <source>
        <dbReference type="ARBA" id="ARBA00005591"/>
    </source>
</evidence>
<dbReference type="EMBL" id="LQQR01000009">
    <property type="protein sequence ID" value="KZE22544.1"/>
    <property type="molecule type" value="Genomic_DNA"/>
</dbReference>
<comment type="catalytic activity">
    <reaction evidence="3 5">
        <text>L-methionyl-[protein] + [thioredoxin]-disulfide + H2O = L-methionyl-(S)-S-oxide-[protein] + [thioredoxin]-dithiol</text>
        <dbReference type="Rhea" id="RHEA:14217"/>
        <dbReference type="Rhea" id="RHEA-COMP:10698"/>
        <dbReference type="Rhea" id="RHEA-COMP:10700"/>
        <dbReference type="Rhea" id="RHEA-COMP:12313"/>
        <dbReference type="Rhea" id="RHEA-COMP:12315"/>
        <dbReference type="ChEBI" id="CHEBI:15377"/>
        <dbReference type="ChEBI" id="CHEBI:16044"/>
        <dbReference type="ChEBI" id="CHEBI:29950"/>
        <dbReference type="ChEBI" id="CHEBI:44120"/>
        <dbReference type="ChEBI" id="CHEBI:50058"/>
        <dbReference type="EC" id="1.8.4.11"/>
    </reaction>
</comment>
<dbReference type="STRING" id="33889.AVW13_07645"/>
<feature type="domain" description="Peptide methionine sulphoxide reductase MsrA" evidence="6">
    <location>
        <begin position="7"/>
        <end position="156"/>
    </location>
</feature>
<dbReference type="EC" id="1.8.4.11" evidence="5"/>
<dbReference type="AlphaFoldDB" id="A0A161TJF4"/>
<comment type="function">
    <text evidence="5">Has an important function as a repair enzyme for proteins that have been inactivated by oxidation. Catalyzes the reversible oxidation-reduction of methionine sulfoxide in proteins to methionine.</text>
</comment>
<evidence type="ECO:0000313" key="10">
    <source>
        <dbReference type="Proteomes" id="UP000076612"/>
    </source>
</evidence>
<keyword evidence="2 5" id="KW-0560">Oxidoreductase</keyword>
<dbReference type="InterPro" id="IPR002569">
    <property type="entry name" value="Met_Sox_Rdtase_MsrA_dom"/>
</dbReference>
<dbReference type="Proteomes" id="UP000594979">
    <property type="component" value="Chromosome"/>
</dbReference>
<protein>
    <recommendedName>
        <fullName evidence="5">Peptide methionine sulfoxide reductase MsrA</fullName>
        <shortName evidence="5">Protein-methionine-S-oxide reductase</shortName>
        <ecNumber evidence="5">1.8.4.11</ecNumber>
    </recommendedName>
    <alternativeName>
        <fullName evidence="5">Peptide-methionine (S)-S-oxide reductase</fullName>
        <shortName evidence="5">Peptide Met(O) reductase</shortName>
    </alternativeName>
</protein>
<proteinExistence type="inferred from homology"/>
<dbReference type="InterPro" id="IPR036509">
    <property type="entry name" value="Met_Sox_Rdtase_MsrA_sf"/>
</dbReference>
<dbReference type="PANTHER" id="PTHR43774:SF1">
    <property type="entry name" value="PEPTIDE METHIONINE SULFOXIDE REDUCTASE MSRA 2"/>
    <property type="match status" value="1"/>
</dbReference>
<evidence type="ECO:0000313" key="8">
    <source>
        <dbReference type="EMBL" id="PAK94030.1"/>
    </source>
</evidence>
<dbReference type="RefSeq" id="WP_009380907.1">
    <property type="nucleotide sequence ID" value="NZ_CBDRLP010000024.1"/>
</dbReference>
<dbReference type="HAMAP" id="MF_01401">
    <property type="entry name" value="MsrA"/>
    <property type="match status" value="1"/>
</dbReference>
<dbReference type="Proteomes" id="UP000076612">
    <property type="component" value="Unassembled WGS sequence"/>
</dbReference>
<dbReference type="SUPFAM" id="SSF55068">
    <property type="entry name" value="Peptide methionine sulfoxide reductase"/>
    <property type="match status" value="1"/>
</dbReference>
<dbReference type="EMBL" id="NCWY01000015">
    <property type="protein sequence ID" value="PAK94030.1"/>
    <property type="molecule type" value="Genomic_DNA"/>
</dbReference>
<evidence type="ECO:0000313" key="12">
    <source>
        <dbReference type="Proteomes" id="UP000594979"/>
    </source>
</evidence>
<reference evidence="9 12" key="4">
    <citation type="submission" date="2020-12" db="EMBL/GenBank/DDBJ databases">
        <title>FDA dAtabase for Regulatory Grade micrObial Sequences (FDA-ARGOS): Supporting development and validation of Infectious Disease Dx tests.</title>
        <authorList>
            <person name="Sproer C."/>
            <person name="Gronow S."/>
            <person name="Severitt S."/>
            <person name="Schroder I."/>
            <person name="Tallon L."/>
            <person name="Sadzewicz L."/>
            <person name="Zhao X."/>
            <person name="Boylan J."/>
            <person name="Ott S."/>
            <person name="Bowen H."/>
            <person name="Vavikolanu K."/>
            <person name="Mehta A."/>
            <person name="Aluvathingal J."/>
            <person name="Nadendla S."/>
            <person name="Lowell S."/>
            <person name="Myers T."/>
            <person name="Yan Y."/>
            <person name="Sichtig H."/>
        </authorList>
    </citation>
    <scope>NUCLEOTIDE SEQUENCE [LARGE SCALE GENOMIC DNA]</scope>
    <source>
        <strain evidence="9 12">FDAARGOS_902</strain>
    </source>
</reference>
<dbReference type="Gene3D" id="3.30.1060.10">
    <property type="entry name" value="Peptide methionine sulphoxide reductase MsrA"/>
    <property type="match status" value="1"/>
</dbReference>
<dbReference type="EMBL" id="CP065682">
    <property type="protein sequence ID" value="QPS35226.1"/>
    <property type="molecule type" value="Genomic_DNA"/>
</dbReference>
<name>A0A161TJF4_9MICO</name>
<evidence type="ECO:0000259" key="6">
    <source>
        <dbReference type="Pfam" id="PF01625"/>
    </source>
</evidence>
<evidence type="ECO:0000256" key="5">
    <source>
        <dbReference type="HAMAP-Rule" id="MF_01401"/>
    </source>
</evidence>